<proteinExistence type="predicted"/>
<gene>
    <name evidence="1" type="ORF">DI533_04575</name>
</gene>
<name>A0A2W5SA60_CERSP</name>
<reference evidence="1 2" key="1">
    <citation type="submission" date="2017-08" db="EMBL/GenBank/DDBJ databases">
        <title>Infants hospitalized years apart are colonized by the same room-sourced microbial strains.</title>
        <authorList>
            <person name="Brooks B."/>
            <person name="Olm M.R."/>
            <person name="Firek B.A."/>
            <person name="Baker R."/>
            <person name="Thomas B.C."/>
            <person name="Morowitz M.J."/>
            <person name="Banfield J.F."/>
        </authorList>
    </citation>
    <scope>NUCLEOTIDE SEQUENCE [LARGE SCALE GENOMIC DNA]</scope>
    <source>
        <strain evidence="1">S2_003_000_R2_11</strain>
    </source>
</reference>
<comment type="caution">
    <text evidence="1">The sequence shown here is derived from an EMBL/GenBank/DDBJ whole genome shotgun (WGS) entry which is preliminary data.</text>
</comment>
<dbReference type="AlphaFoldDB" id="A0A2W5SA60"/>
<accession>A0A2W5SA60</accession>
<dbReference type="EMBL" id="QFQS01000001">
    <property type="protein sequence ID" value="PZQ99911.1"/>
    <property type="molecule type" value="Genomic_DNA"/>
</dbReference>
<evidence type="ECO:0000313" key="2">
    <source>
        <dbReference type="Proteomes" id="UP000248975"/>
    </source>
</evidence>
<dbReference type="Proteomes" id="UP000248975">
    <property type="component" value="Unassembled WGS sequence"/>
</dbReference>
<organism evidence="1 2">
    <name type="scientific">Cereibacter sphaeroides</name>
    <name type="common">Rhodobacter sphaeroides</name>
    <dbReference type="NCBI Taxonomy" id="1063"/>
    <lineage>
        <taxon>Bacteria</taxon>
        <taxon>Pseudomonadati</taxon>
        <taxon>Pseudomonadota</taxon>
        <taxon>Alphaproteobacteria</taxon>
        <taxon>Rhodobacterales</taxon>
        <taxon>Paracoccaceae</taxon>
        <taxon>Cereibacter</taxon>
    </lineage>
</organism>
<evidence type="ECO:0000313" key="1">
    <source>
        <dbReference type="EMBL" id="PZQ99911.1"/>
    </source>
</evidence>
<sequence length="108" mass="12219">MKIYESDFGIVEKGWLSGFKFTIKATGRRLGATPFIKHHLAAVHYGLKSRGLDSFNDPKVKAAYWNYFLDLASSPPNGLHHQAIASMPIETAIKEVEEMSKYIQLTQY</sequence>
<protein>
    <submittedName>
        <fullName evidence="1">Uncharacterized protein</fullName>
    </submittedName>
</protein>